<organism evidence="1">
    <name type="scientific">uncultured Desulfobacterium sp</name>
    <dbReference type="NCBI Taxonomy" id="201089"/>
    <lineage>
        <taxon>Bacteria</taxon>
        <taxon>Pseudomonadati</taxon>
        <taxon>Thermodesulfobacteriota</taxon>
        <taxon>Desulfobacteria</taxon>
        <taxon>Desulfobacterales</taxon>
        <taxon>Desulfobacteriaceae</taxon>
        <taxon>Desulfobacterium</taxon>
        <taxon>environmental samples</taxon>
    </lineage>
</organism>
<accession>E1YBB7</accession>
<evidence type="ECO:0000313" key="1">
    <source>
        <dbReference type="EMBL" id="CBX27794.1"/>
    </source>
</evidence>
<dbReference type="EMBL" id="FR695867">
    <property type="protein sequence ID" value="CBX27794.1"/>
    <property type="molecule type" value="Genomic_DNA"/>
</dbReference>
<dbReference type="Gene3D" id="1.25.40.10">
    <property type="entry name" value="Tetratricopeptide repeat domain"/>
    <property type="match status" value="1"/>
</dbReference>
<gene>
    <name evidence="1" type="ORF">N47_C18520</name>
</gene>
<dbReference type="InterPro" id="IPR011990">
    <property type="entry name" value="TPR-like_helical_dom_sf"/>
</dbReference>
<proteinExistence type="predicted"/>
<name>E1YBB7_9BACT</name>
<dbReference type="AlphaFoldDB" id="E1YBB7"/>
<reference evidence="1" key="1">
    <citation type="journal article" date="2011" name="Environ. Microbiol.">
        <title>Genomic insights into the metabolic potential of the polycyclic aromatic hydrocarbon degrading sulfate-reducing Deltaproteobacterium N47.</title>
        <authorList>
            <person name="Bergmann F."/>
            <person name="Selesi D."/>
            <person name="Weinmaier T."/>
            <person name="Tischler P."/>
            <person name="Rattei T."/>
            <person name="Meckenstock R.U."/>
        </authorList>
    </citation>
    <scope>NUCLEOTIDE SEQUENCE</scope>
</reference>
<dbReference type="Pfam" id="PF14559">
    <property type="entry name" value="TPR_19"/>
    <property type="match status" value="1"/>
</dbReference>
<dbReference type="SUPFAM" id="SSF48452">
    <property type="entry name" value="TPR-like"/>
    <property type="match status" value="1"/>
</dbReference>
<protein>
    <submittedName>
        <fullName evidence="1">Uncharacterized protein</fullName>
    </submittedName>
</protein>
<sequence>MELSKQAQLLIEANKPDEAIRILERAVNLHPSGGENYYYLARAWLMKGNLSQASEYNTLAAMHLKDNPKWTQRIALQKERIK</sequence>